<dbReference type="GO" id="GO:0097730">
    <property type="term" value="C:non-motile cilium"/>
    <property type="evidence" value="ECO:0007669"/>
    <property type="project" value="TreeGrafter"/>
</dbReference>
<feature type="binding site" evidence="4">
    <location>
        <position position="54"/>
    </location>
    <ligand>
        <name>Mg(2+)</name>
        <dbReference type="ChEBI" id="CHEBI:18420"/>
    </ligand>
</feature>
<dbReference type="PROSITE" id="PS51417">
    <property type="entry name" value="ARF"/>
    <property type="match status" value="1"/>
</dbReference>
<dbReference type="AlphaFoldDB" id="A0A3P6V9D1"/>
<feature type="binding site" evidence="4">
    <location>
        <position position="37"/>
    </location>
    <ligand>
        <name>Mg(2+)</name>
        <dbReference type="ChEBI" id="CHEBI:18420"/>
    </ligand>
</feature>
<dbReference type="SMART" id="SM00178">
    <property type="entry name" value="SAR"/>
    <property type="match status" value="1"/>
</dbReference>
<evidence type="ECO:0000313" key="7">
    <source>
        <dbReference type="Proteomes" id="UP000277928"/>
    </source>
</evidence>
<evidence type="ECO:0000256" key="1">
    <source>
        <dbReference type="ARBA" id="ARBA00022741"/>
    </source>
</evidence>
<evidence type="ECO:0000256" key="3">
    <source>
        <dbReference type="PIRSR" id="PIRSR606689-1"/>
    </source>
</evidence>
<accession>A0A3P6V9D1</accession>
<keyword evidence="4" id="KW-0460">Magnesium</keyword>
<dbReference type="GO" id="GO:0003924">
    <property type="term" value="F:GTPase activity"/>
    <property type="evidence" value="ECO:0007669"/>
    <property type="project" value="InterPro"/>
</dbReference>
<dbReference type="Pfam" id="PF00025">
    <property type="entry name" value="Arf"/>
    <property type="match status" value="1"/>
</dbReference>
<dbReference type="Proteomes" id="UP000277928">
    <property type="component" value="Unassembled WGS sequence"/>
</dbReference>
<feature type="binding site" evidence="3">
    <location>
        <begin position="30"/>
        <end position="37"/>
    </location>
    <ligand>
        <name>GTP</name>
        <dbReference type="ChEBI" id="CHEBI:37565"/>
    </ligand>
</feature>
<dbReference type="PRINTS" id="PR00328">
    <property type="entry name" value="SAR1GTPBP"/>
</dbReference>
<organism evidence="6 7">
    <name type="scientific">Litomosoides sigmodontis</name>
    <name type="common">Filarial nematode worm</name>
    <dbReference type="NCBI Taxonomy" id="42156"/>
    <lineage>
        <taxon>Eukaryota</taxon>
        <taxon>Metazoa</taxon>
        <taxon>Ecdysozoa</taxon>
        <taxon>Nematoda</taxon>
        <taxon>Chromadorea</taxon>
        <taxon>Rhabditida</taxon>
        <taxon>Spirurina</taxon>
        <taxon>Spiruromorpha</taxon>
        <taxon>Filarioidea</taxon>
        <taxon>Onchocercidae</taxon>
        <taxon>Litomosoides</taxon>
    </lineage>
</organism>
<dbReference type="NCBIfam" id="TIGR00231">
    <property type="entry name" value="small_GTP"/>
    <property type="match status" value="1"/>
</dbReference>
<dbReference type="EMBL" id="UYRX01001252">
    <property type="protein sequence ID" value="VDK88908.1"/>
    <property type="molecule type" value="Genomic_DNA"/>
</dbReference>
<dbReference type="SMART" id="SM00177">
    <property type="entry name" value="ARF"/>
    <property type="match status" value="1"/>
</dbReference>
<dbReference type="GO" id="GO:0060170">
    <property type="term" value="C:ciliary membrane"/>
    <property type="evidence" value="ECO:0007669"/>
    <property type="project" value="TreeGrafter"/>
</dbReference>
<keyword evidence="1 3" id="KW-0547">Nucleotide-binding</keyword>
<keyword evidence="5" id="KW-0175">Coiled coil</keyword>
<feature type="binding site" evidence="3">
    <location>
        <position position="76"/>
    </location>
    <ligand>
        <name>GTP</name>
        <dbReference type="ChEBI" id="CHEBI:37565"/>
    </ligand>
</feature>
<dbReference type="InterPro" id="IPR027417">
    <property type="entry name" value="P-loop_NTPase"/>
</dbReference>
<keyword evidence="2 3" id="KW-0342">GTP-binding</keyword>
<dbReference type="GO" id="GO:0046872">
    <property type="term" value="F:metal ion binding"/>
    <property type="evidence" value="ECO:0007669"/>
    <property type="project" value="UniProtKB-KW"/>
</dbReference>
<dbReference type="GO" id="GO:0097500">
    <property type="term" value="P:receptor localization to non-motile cilium"/>
    <property type="evidence" value="ECO:0007669"/>
    <property type="project" value="TreeGrafter"/>
</dbReference>
<dbReference type="GO" id="GO:0005525">
    <property type="term" value="F:GTP binding"/>
    <property type="evidence" value="ECO:0007669"/>
    <property type="project" value="UniProtKB-KW"/>
</dbReference>
<dbReference type="InterPro" id="IPR005225">
    <property type="entry name" value="Small_GTP-bd"/>
</dbReference>
<proteinExistence type="predicted"/>
<feature type="coiled-coil region" evidence="5">
    <location>
        <begin position="189"/>
        <end position="220"/>
    </location>
</feature>
<keyword evidence="4" id="KW-0479">Metal-binding</keyword>
<evidence type="ECO:0008006" key="8">
    <source>
        <dbReference type="Google" id="ProtNLM"/>
    </source>
</evidence>
<feature type="binding site" evidence="3">
    <location>
        <begin position="132"/>
        <end position="135"/>
    </location>
    <ligand>
        <name>GTP</name>
        <dbReference type="ChEBI" id="CHEBI:37565"/>
    </ligand>
</feature>
<keyword evidence="7" id="KW-1185">Reference proteome</keyword>
<dbReference type="PANTHER" id="PTHR46090">
    <property type="entry name" value="ADP-RIBOSYLATION FACTOR-LIKE PROTEIN 13B"/>
    <property type="match status" value="1"/>
</dbReference>
<reference evidence="6 7" key="1">
    <citation type="submission" date="2018-08" db="EMBL/GenBank/DDBJ databases">
        <authorList>
            <person name="Laetsch R D."/>
            <person name="Stevens L."/>
            <person name="Kumar S."/>
            <person name="Blaxter L. M."/>
        </authorList>
    </citation>
    <scope>NUCLEOTIDE SEQUENCE [LARGE SCALE GENOMIC DNA]</scope>
</reference>
<evidence type="ECO:0000256" key="2">
    <source>
        <dbReference type="ARBA" id="ARBA00023134"/>
    </source>
</evidence>
<evidence type="ECO:0000313" key="6">
    <source>
        <dbReference type="EMBL" id="VDK88908.1"/>
    </source>
</evidence>
<sequence>MGNCVGGFKKHTRKLQHHKKIRKIRICILGIDGAGKSTAICALASGKLSNVLPTNGFALQQFKYGKAEIIAYDLGGGERIRSIWKNYFSEVFGVIYVIDGSVKDRIEESGQLLKHVISDDDLIKKPFLIVLNKKDRERCIDEIQLSDRFNLHNLANRYQTQIRVEICQSNLGSGKMMDEMLRDGFEWLLEEIYRNYDELAKRANEALESVKRRQNEERIRRKHHLAATVSSSSTSNEQINDATATVPANAVTDNVKQIDQNAHVHHLPSVSFKKANQTNNMDAENDKNGQKRHLRNVIAPTDNLPLSSADSARMKCPQIFEVKTLGKKTTSVQTDETFDANGDLQTASRPIRITQLVPLTFIPKDRSKRSTRLLPRRTDSI</sequence>
<dbReference type="PANTHER" id="PTHR46090:SF2">
    <property type="entry name" value="ADP-RIBOSYLATION FACTOR-LIKE PROTEIN 13B"/>
    <property type="match status" value="1"/>
</dbReference>
<name>A0A3P6V9D1_LITSI</name>
<dbReference type="Gene3D" id="3.40.50.300">
    <property type="entry name" value="P-loop containing nucleotide triphosphate hydrolases"/>
    <property type="match status" value="1"/>
</dbReference>
<dbReference type="InterPro" id="IPR051995">
    <property type="entry name" value="Ciliary_GTPase"/>
</dbReference>
<dbReference type="OrthoDB" id="14717at2759"/>
<dbReference type="STRING" id="42156.A0A3P6V9D1"/>
<dbReference type="InterPro" id="IPR006689">
    <property type="entry name" value="Small_GTPase_ARF/SAR"/>
</dbReference>
<dbReference type="OMA" id="QVNMFNL"/>
<dbReference type="CDD" id="cd00878">
    <property type="entry name" value="Arf_Arl"/>
    <property type="match status" value="1"/>
</dbReference>
<dbReference type="GO" id="GO:1905515">
    <property type="term" value="P:non-motile cilium assembly"/>
    <property type="evidence" value="ECO:0007669"/>
    <property type="project" value="TreeGrafter"/>
</dbReference>
<evidence type="ECO:0000256" key="4">
    <source>
        <dbReference type="PIRSR" id="PIRSR606689-2"/>
    </source>
</evidence>
<evidence type="ECO:0000256" key="5">
    <source>
        <dbReference type="SAM" id="Coils"/>
    </source>
</evidence>
<dbReference type="SUPFAM" id="SSF52540">
    <property type="entry name" value="P-loop containing nucleoside triphosphate hydrolases"/>
    <property type="match status" value="1"/>
</dbReference>
<protein>
    <recommendedName>
        <fullName evidence="8">ADP-ribosylation factor-like protein 13B</fullName>
    </recommendedName>
</protein>
<gene>
    <name evidence="6" type="ORF">NLS_LOCUS8893</name>
</gene>